<evidence type="ECO:0000313" key="1">
    <source>
        <dbReference type="EnsemblMetazoa" id="PPA10588.1"/>
    </source>
</evidence>
<dbReference type="Proteomes" id="UP000005239">
    <property type="component" value="Unassembled WGS sequence"/>
</dbReference>
<reference evidence="1" key="2">
    <citation type="submission" date="2022-06" db="UniProtKB">
        <authorList>
            <consortium name="EnsemblMetazoa"/>
        </authorList>
    </citation>
    <scope>IDENTIFICATION</scope>
    <source>
        <strain evidence="1">PS312</strain>
    </source>
</reference>
<accession>A0A2A6BLF1</accession>
<accession>A0A8R1Y9M4</accession>
<gene>
    <name evidence="1" type="primary">WBGene00100142</name>
</gene>
<protein>
    <submittedName>
        <fullName evidence="1">Uncharacterized protein</fullName>
    </submittedName>
</protein>
<organism evidence="1 2">
    <name type="scientific">Pristionchus pacificus</name>
    <name type="common">Parasitic nematode worm</name>
    <dbReference type="NCBI Taxonomy" id="54126"/>
    <lineage>
        <taxon>Eukaryota</taxon>
        <taxon>Metazoa</taxon>
        <taxon>Ecdysozoa</taxon>
        <taxon>Nematoda</taxon>
        <taxon>Chromadorea</taxon>
        <taxon>Rhabditida</taxon>
        <taxon>Rhabditina</taxon>
        <taxon>Diplogasteromorpha</taxon>
        <taxon>Diplogasteroidea</taxon>
        <taxon>Neodiplogasteridae</taxon>
        <taxon>Pristionchus</taxon>
    </lineage>
</organism>
<dbReference type="EnsemblMetazoa" id="PPA10588.1">
    <property type="protein sequence ID" value="PPA10588.1"/>
    <property type="gene ID" value="WBGene00100142"/>
</dbReference>
<proteinExistence type="predicted"/>
<evidence type="ECO:0000313" key="2">
    <source>
        <dbReference type="Proteomes" id="UP000005239"/>
    </source>
</evidence>
<reference evidence="2" key="1">
    <citation type="journal article" date="2008" name="Nat. Genet.">
        <title>The Pristionchus pacificus genome provides a unique perspective on nematode lifestyle and parasitism.</title>
        <authorList>
            <person name="Dieterich C."/>
            <person name="Clifton S.W."/>
            <person name="Schuster L.N."/>
            <person name="Chinwalla A."/>
            <person name="Delehaunty K."/>
            <person name="Dinkelacker I."/>
            <person name="Fulton L."/>
            <person name="Fulton R."/>
            <person name="Godfrey J."/>
            <person name="Minx P."/>
            <person name="Mitreva M."/>
            <person name="Roeseler W."/>
            <person name="Tian H."/>
            <person name="Witte H."/>
            <person name="Yang S.P."/>
            <person name="Wilson R.K."/>
            <person name="Sommer R.J."/>
        </authorList>
    </citation>
    <scope>NUCLEOTIDE SEQUENCE [LARGE SCALE GENOMIC DNA]</scope>
    <source>
        <strain evidence="2">PS312</strain>
    </source>
</reference>
<name>A0A2A6BLF1_PRIPA</name>
<sequence>MGPPRLASLALLLLALCRPVSSGVQWSSVNTAISTTSVTYVNEEDTKKAEGLQIKPGTGGNMEKLLSLVGNTVVMLGFVNAGIADKMPMHIQEAFINGLMCEFDQADLDKKLIQALYGQDSMPAEARKQEEDFFREKKGLTIKIDCTKTSGQDAEAEKCFCEEKKPLFYCMMVIIKTKAGKQKKICRPLALKALEIASPAFFKLYDLESSKNVGFSKAAHSGNVGDVSGNEDVAMGKLFCEARKDTVKAAIVNLYAADAMYWMSEAALMAILFGKTKRDLTTACAQKTYTDNKYGDCLCEQNTGFSFCIYKVLGDFFVEKGYLKCEETAVSFDKTKKPDSLPSLSPPSSNAATASGLLLLPVAAAAAMLLQGRWGRSPSHPLPKSPTKAPRKILFGCD</sequence>
<dbReference type="AlphaFoldDB" id="A0A2A6BLF1"/>
<keyword evidence="2" id="KW-1185">Reference proteome</keyword>